<dbReference type="InterPro" id="IPR054491">
    <property type="entry name" value="MGH1-like_GH"/>
</dbReference>
<dbReference type="Pfam" id="PF22422">
    <property type="entry name" value="MGH1-like_GH"/>
    <property type="match status" value="1"/>
</dbReference>
<reference evidence="4" key="1">
    <citation type="submission" date="2018-05" db="EMBL/GenBank/DDBJ databases">
        <title>Micromonospora globispora sp. nov. and Micromonospora rugosa sp. nov., isolated from marine sediment.</title>
        <authorList>
            <person name="Carro L."/>
            <person name="Aysel V."/>
            <person name="Cetin D."/>
            <person name="Igual J.M."/>
            <person name="Klenk H.-P."/>
            <person name="Trujillo M.E."/>
            <person name="Sahin N."/>
        </authorList>
    </citation>
    <scope>NUCLEOTIDE SEQUENCE [LARGE SCALE GENOMIC DNA]</scope>
    <source>
        <strain evidence="4">S2904</strain>
    </source>
</reference>
<dbReference type="InterPro" id="IPR008928">
    <property type="entry name" value="6-hairpin_glycosidase_sf"/>
</dbReference>
<accession>A0A317JWD8</accession>
<keyword evidence="4" id="KW-1185">Reference proteome</keyword>
<dbReference type="RefSeq" id="WP_109946619.1">
    <property type="nucleotide sequence ID" value="NZ_QGGF01000290.1"/>
</dbReference>
<organism evidence="3 4">
    <name type="scientific">Micromonospora globispora</name>
    <dbReference type="NCBI Taxonomy" id="1450148"/>
    <lineage>
        <taxon>Bacteria</taxon>
        <taxon>Bacillati</taxon>
        <taxon>Actinomycetota</taxon>
        <taxon>Actinomycetes</taxon>
        <taxon>Micromonosporales</taxon>
        <taxon>Micromonosporaceae</taxon>
        <taxon>Micromonospora</taxon>
    </lineage>
</organism>
<gene>
    <name evidence="3" type="ORF">DLJ46_22600</name>
</gene>
<evidence type="ECO:0000313" key="3">
    <source>
        <dbReference type="EMBL" id="PWU45081.1"/>
    </source>
</evidence>
<proteinExistence type="predicted"/>
<dbReference type="Proteomes" id="UP000245683">
    <property type="component" value="Unassembled WGS sequence"/>
</dbReference>
<dbReference type="Pfam" id="PF14742">
    <property type="entry name" value="GDE_N_bis"/>
    <property type="match status" value="1"/>
</dbReference>
<dbReference type="InterPro" id="IPR032856">
    <property type="entry name" value="GDE_N_bis"/>
</dbReference>
<dbReference type="Gene3D" id="1.50.10.10">
    <property type="match status" value="1"/>
</dbReference>
<protein>
    <submittedName>
        <fullName evidence="3">Amylo-alpha-1,6-glucosidase</fullName>
    </submittedName>
</protein>
<evidence type="ECO:0000313" key="4">
    <source>
        <dbReference type="Proteomes" id="UP000245683"/>
    </source>
</evidence>
<dbReference type="SUPFAM" id="SSF48208">
    <property type="entry name" value="Six-hairpin glycosidases"/>
    <property type="match status" value="1"/>
</dbReference>
<dbReference type="EMBL" id="QGSV01000269">
    <property type="protein sequence ID" value="PWU45081.1"/>
    <property type="molecule type" value="Genomic_DNA"/>
</dbReference>
<evidence type="ECO:0000259" key="2">
    <source>
        <dbReference type="Pfam" id="PF22422"/>
    </source>
</evidence>
<comment type="caution">
    <text evidence="3">The sequence shown here is derived from an EMBL/GenBank/DDBJ whole genome shotgun (WGS) entry which is preliminary data.</text>
</comment>
<name>A0A317JWD8_9ACTN</name>
<feature type="domain" description="Mannosylglycerate hydrolase MGH1-like glycoside hydrolase" evidence="2">
    <location>
        <begin position="432"/>
        <end position="588"/>
    </location>
</feature>
<dbReference type="AlphaFoldDB" id="A0A317JWD8"/>
<feature type="domain" description="Putative glycogen debranching enzyme N-terminal" evidence="1">
    <location>
        <begin position="8"/>
        <end position="190"/>
    </location>
</feature>
<dbReference type="InterPro" id="IPR012341">
    <property type="entry name" value="6hp_glycosidase-like_sf"/>
</dbReference>
<dbReference type="OrthoDB" id="9759959at2"/>
<dbReference type="GO" id="GO:0005975">
    <property type="term" value="P:carbohydrate metabolic process"/>
    <property type="evidence" value="ECO:0007669"/>
    <property type="project" value="InterPro"/>
</dbReference>
<evidence type="ECO:0000259" key="1">
    <source>
        <dbReference type="Pfam" id="PF14742"/>
    </source>
</evidence>
<sequence>MSDGLVRLLDGNTFVVSEETGDIDASPAIPTGLFSFDTRFLSKWILSINGERVNALSIEEIEYFETRFFVIPTVPTPLVDISVSALRERTIGGNFAERLTVINHEPEPVDLRIRIDIESDFADLFEIKDVRNKTGRYYTRIEDGCLRLGYQRGMFCRETLISSTATAQVDERGMTYDVRIEPHGQWATEMQVKALGVDGRDLRESLQGRPGRARMQLREDLDRWLAESPRLTCDSATLAMTYRRSLTDLAALRFMPLTDGGRALPAAGLPWFMAIFGRDSILTSLQALPFAPSLAATTVRLLALLQGVVLDDFREEEPGKILHELRYGETIGFEEQPHSPYYGSADSTALWVILLDEYERWTGDATTVRRLERSARAALHWIDEYGDIMGDGYVWYQRRNEKNGLENQCWKDSWDAICFRDGRLPALPRATCELQGYAYDAKIRGARLAREFWNDPQYADRLEREAAELKERFNRDFWVADGEYYALALDGDGRQVDALSSNIGHLLWSGIVDESRAAKIAEHLLGPRLFSGWGVRTLATEEGRYNPIGYHVGTVWPFDNSFIAWGLRRYGFTHEAGRIAEGIIDAAEFFHGRLPEAFGGYDRELTRYPVLYPTACSPQAWSTGTPLLLLRTMLGMEPRGNHLVTRPAVPPSLGRIELLHIPGRWGRAGALGRAHPALTSRR</sequence>